<keyword evidence="3" id="KW-0203">Cytokinin biosynthesis</keyword>
<dbReference type="InterPro" id="IPR005269">
    <property type="entry name" value="LOG"/>
</dbReference>
<evidence type="ECO:0000256" key="3">
    <source>
        <dbReference type="RuleBase" id="RU363015"/>
    </source>
</evidence>
<reference evidence="4 5" key="1">
    <citation type="submission" date="2023-08" db="EMBL/GenBank/DDBJ databases">
        <title>Characterization of two Paracoccaceae strains isolated from Phycosphere and proposal of Xinfangfangia lacusdiani sp. nov.</title>
        <authorList>
            <person name="Deng Y."/>
            <person name="Zhang Y.Q."/>
        </authorList>
    </citation>
    <scope>NUCLEOTIDE SEQUENCE [LARGE SCALE GENOMIC DNA]</scope>
    <source>
        <strain evidence="4 5">CPCC 101601</strain>
    </source>
</reference>
<dbReference type="SUPFAM" id="SSF102405">
    <property type="entry name" value="MCP/YpsA-like"/>
    <property type="match status" value="1"/>
</dbReference>
<gene>
    <name evidence="4" type="ORF">Q9295_09580</name>
</gene>
<keyword evidence="5" id="KW-1185">Reference proteome</keyword>
<dbReference type="NCBIfam" id="TIGR00730">
    <property type="entry name" value="Rossman fold protein, TIGR00730 family"/>
    <property type="match status" value="1"/>
</dbReference>
<dbReference type="EC" id="3.2.2.n1" evidence="3"/>
<protein>
    <recommendedName>
        <fullName evidence="3">Cytokinin riboside 5'-monophosphate phosphoribohydrolase</fullName>
        <ecNumber evidence="3">3.2.2.n1</ecNumber>
    </recommendedName>
</protein>
<accession>A0ABU0VZK0</accession>
<dbReference type="RefSeq" id="WP_306680333.1">
    <property type="nucleotide sequence ID" value="NZ_JAVDBT010000008.1"/>
</dbReference>
<sequence length="206" mass="21575">MASASAPTPATAPLDAPRAANTAPSICVFCGARPGTNPAHVTAAQSFGKTLARRGWRLVYGAGDVGIMGEVARAAQNAGANCFGVIPVHLMGAERGKRDLTTFVITEDMHERKKVMFMNSDAIVVLPGGAGSLDEFFEVLTWAQIGLHKKPILLVDVAGYWQPLVAMIQHIVAEGFADASLLQLFQVVPDVAAAEAALVAHFPAAS</sequence>
<evidence type="ECO:0000256" key="1">
    <source>
        <dbReference type="ARBA" id="ARBA00000274"/>
    </source>
</evidence>
<dbReference type="PANTHER" id="PTHR31223:SF70">
    <property type="entry name" value="LOG FAMILY PROTEIN YJL055W"/>
    <property type="match status" value="1"/>
</dbReference>
<evidence type="ECO:0000313" key="5">
    <source>
        <dbReference type="Proteomes" id="UP001239680"/>
    </source>
</evidence>
<dbReference type="PANTHER" id="PTHR31223">
    <property type="entry name" value="LOG FAMILY PROTEIN YJL055W"/>
    <property type="match status" value="1"/>
</dbReference>
<comment type="caution">
    <text evidence="4">The sequence shown here is derived from an EMBL/GenBank/DDBJ whole genome shotgun (WGS) entry which is preliminary data.</text>
</comment>
<comment type="catalytic activity">
    <reaction evidence="1">
        <text>AMP + H2O = D-ribose 5-phosphate + adenine</text>
        <dbReference type="Rhea" id="RHEA:20129"/>
        <dbReference type="ChEBI" id="CHEBI:15377"/>
        <dbReference type="ChEBI" id="CHEBI:16708"/>
        <dbReference type="ChEBI" id="CHEBI:78346"/>
        <dbReference type="ChEBI" id="CHEBI:456215"/>
        <dbReference type="EC" id="3.2.2.4"/>
    </reaction>
</comment>
<comment type="similarity">
    <text evidence="2 3">Belongs to the LOG family.</text>
</comment>
<dbReference type="Gene3D" id="3.40.50.450">
    <property type="match status" value="1"/>
</dbReference>
<evidence type="ECO:0000313" key="4">
    <source>
        <dbReference type="EMBL" id="MDQ2066625.1"/>
    </source>
</evidence>
<dbReference type="EMBL" id="JAVDBT010000008">
    <property type="protein sequence ID" value="MDQ2066625.1"/>
    <property type="molecule type" value="Genomic_DNA"/>
</dbReference>
<evidence type="ECO:0000256" key="2">
    <source>
        <dbReference type="ARBA" id="ARBA00006763"/>
    </source>
</evidence>
<name>A0ABU0VZK0_9RHOB</name>
<organism evidence="4 5">
    <name type="scientific">Pseudogemmobacter lacusdianii</name>
    <dbReference type="NCBI Taxonomy" id="3069608"/>
    <lineage>
        <taxon>Bacteria</taxon>
        <taxon>Pseudomonadati</taxon>
        <taxon>Pseudomonadota</taxon>
        <taxon>Alphaproteobacteria</taxon>
        <taxon>Rhodobacterales</taxon>
        <taxon>Paracoccaceae</taxon>
        <taxon>Pseudogemmobacter</taxon>
    </lineage>
</organism>
<proteinExistence type="inferred from homology"/>
<keyword evidence="3" id="KW-0378">Hydrolase</keyword>
<dbReference type="Proteomes" id="UP001239680">
    <property type="component" value="Unassembled WGS sequence"/>
</dbReference>
<dbReference type="Pfam" id="PF03641">
    <property type="entry name" value="Lysine_decarbox"/>
    <property type="match status" value="1"/>
</dbReference>
<dbReference type="InterPro" id="IPR031100">
    <property type="entry name" value="LOG_fam"/>
</dbReference>